<keyword evidence="2" id="KW-0472">Membrane</keyword>
<evidence type="ECO:0000256" key="1">
    <source>
        <dbReference type="SAM" id="MobiDB-lite"/>
    </source>
</evidence>
<accession>A0A8H5SZT7</accession>
<feature type="compositionally biased region" description="Polar residues" evidence="1">
    <location>
        <begin position="1"/>
        <end position="10"/>
    </location>
</feature>
<comment type="caution">
    <text evidence="3">The sequence shown here is derived from an EMBL/GenBank/DDBJ whole genome shotgun (WGS) entry which is preliminary data.</text>
</comment>
<dbReference type="Proteomes" id="UP000567885">
    <property type="component" value="Unassembled WGS sequence"/>
</dbReference>
<feature type="transmembrane region" description="Helical" evidence="2">
    <location>
        <begin position="106"/>
        <end position="123"/>
    </location>
</feature>
<sequence>MAAKSQSSPAYQPLPREDPSATLLAPSERDDQEDGRTPVFKLSFSPTVVVRLLMIPLIITDIVFLCMPRRLPGVAAVFAIGAFFLLFWHAYRIFKCFLPGRKSNKFDLKIGSFFCTFGTTSLGSGASKRILSCFVSLVDFSFGLLFIGPSFLAIRSGIWRDYWSYHYDTTPTRIAGLSITIIVLQSVIAAINLIPALRKIKIAVYLGDEEESGRIQLSDGQFHDEESEPRDSVSSEV</sequence>
<dbReference type="OrthoDB" id="5102561at2759"/>
<dbReference type="AlphaFoldDB" id="A0A8H5SZT7"/>
<feature type="region of interest" description="Disordered" evidence="1">
    <location>
        <begin position="216"/>
        <end position="237"/>
    </location>
</feature>
<feature type="transmembrane region" description="Helical" evidence="2">
    <location>
        <begin position="174"/>
        <end position="194"/>
    </location>
</feature>
<proteinExistence type="predicted"/>
<feature type="transmembrane region" description="Helical" evidence="2">
    <location>
        <begin position="74"/>
        <end position="94"/>
    </location>
</feature>
<keyword evidence="4" id="KW-1185">Reference proteome</keyword>
<feature type="transmembrane region" description="Helical" evidence="2">
    <location>
        <begin position="130"/>
        <end position="154"/>
    </location>
</feature>
<keyword evidence="2" id="KW-1133">Transmembrane helix</keyword>
<dbReference type="EMBL" id="JAAGWQ010000169">
    <property type="protein sequence ID" value="KAF5662066.1"/>
    <property type="molecule type" value="Genomic_DNA"/>
</dbReference>
<feature type="transmembrane region" description="Helical" evidence="2">
    <location>
        <begin position="48"/>
        <end position="67"/>
    </location>
</feature>
<keyword evidence="2" id="KW-0812">Transmembrane</keyword>
<evidence type="ECO:0000313" key="4">
    <source>
        <dbReference type="Proteomes" id="UP000567885"/>
    </source>
</evidence>
<gene>
    <name evidence="3" type="ORF">FHETE_8171</name>
</gene>
<feature type="region of interest" description="Disordered" evidence="1">
    <location>
        <begin position="1"/>
        <end position="37"/>
    </location>
</feature>
<organism evidence="3 4">
    <name type="scientific">Fusarium heterosporum</name>
    <dbReference type="NCBI Taxonomy" id="42747"/>
    <lineage>
        <taxon>Eukaryota</taxon>
        <taxon>Fungi</taxon>
        <taxon>Dikarya</taxon>
        <taxon>Ascomycota</taxon>
        <taxon>Pezizomycotina</taxon>
        <taxon>Sordariomycetes</taxon>
        <taxon>Hypocreomycetidae</taxon>
        <taxon>Hypocreales</taxon>
        <taxon>Nectriaceae</taxon>
        <taxon>Fusarium</taxon>
        <taxon>Fusarium heterosporum species complex</taxon>
    </lineage>
</organism>
<evidence type="ECO:0000313" key="3">
    <source>
        <dbReference type="EMBL" id="KAF5662066.1"/>
    </source>
</evidence>
<name>A0A8H5SZT7_FUSHE</name>
<reference evidence="3 4" key="1">
    <citation type="submission" date="2020-05" db="EMBL/GenBank/DDBJ databases">
        <title>Identification and distribution of gene clusters putatively required for synthesis of sphingolipid metabolism inhibitors in phylogenetically diverse species of the filamentous fungus Fusarium.</title>
        <authorList>
            <person name="Kim H.-S."/>
            <person name="Busman M."/>
            <person name="Brown D.W."/>
            <person name="Divon H."/>
            <person name="Uhlig S."/>
            <person name="Proctor R.H."/>
        </authorList>
    </citation>
    <scope>NUCLEOTIDE SEQUENCE [LARGE SCALE GENOMIC DNA]</scope>
    <source>
        <strain evidence="3 4">NRRL 20693</strain>
    </source>
</reference>
<evidence type="ECO:0000256" key="2">
    <source>
        <dbReference type="SAM" id="Phobius"/>
    </source>
</evidence>
<feature type="compositionally biased region" description="Basic and acidic residues" evidence="1">
    <location>
        <begin position="221"/>
        <end position="237"/>
    </location>
</feature>
<protein>
    <submittedName>
        <fullName evidence="3">Uncharacterized protein</fullName>
    </submittedName>
</protein>